<evidence type="ECO:0000313" key="2">
    <source>
        <dbReference type="Proteomes" id="UP001497535"/>
    </source>
</evidence>
<name>A0ACB1AJT6_MELEN</name>
<reference evidence="1" key="1">
    <citation type="submission" date="2023-11" db="EMBL/GenBank/DDBJ databases">
        <authorList>
            <person name="Poullet M."/>
        </authorList>
    </citation>
    <scope>NUCLEOTIDE SEQUENCE</scope>
    <source>
        <strain evidence="1">E1834</strain>
    </source>
</reference>
<accession>A0ACB1AJT6</accession>
<dbReference type="Proteomes" id="UP001497535">
    <property type="component" value="Unassembled WGS sequence"/>
</dbReference>
<keyword evidence="2" id="KW-1185">Reference proteome</keyword>
<sequence length="1071" mass="121964">MSETALIDEALNEVFVETDLIGFQSLFVFDKQLTRLEHFYDVTDEELKSYGLSEPAIRRLRQAIVKKSKKQSKTLFGGGGKKNVKLIQVKREKTVNSCNKSLNEGGFEFNNTQPFLISENEISLYETLGEGNFSIVKRAIWNRSDNNSSKIECAVKILHNNMTEIFRKDLLAEITNMQKLRHQNLVQLFGVVFGENTLMVLEYCQGGSLLDRLKNCGNGKFADKIRPLITTLHNYTQQIVNGMAYLESRRCVHRDLAARNVLLAHDEQIVKICDFGLARALSENERLYVMNELKKVSFSWCPPESLRYRQFSHKSDVWAFGVTMWELYTFCEEPWAGCRAAEVLQLIESGQRLKQPEYCPPQIYEIMKMCWYNEPEQRPKFVHLRKMLLDIKFTHVVCRQSYTNNNINNSLSNSTQLNNEEINFNKKATFFNVSQGDQFCLICEKNLNFYFGQNLKTRQFGQFPKLICCVVNNNEGGNEENFSKINNVSSNKTTITNNINTSTTIKLKEAKRGEISFPVVGSFIHTGHGDLDERQCWGHVDHIDQIYLQNPIIGVSTNTTSTNQQPPIIVPSLLNLQNCVKNNSKSFTNLNEAKSQQEKEDNKIYHRTITTTKMNEKPTSIFDVDLFDPFTTKNNIKNEENGNGILRKNSLPTIGAIKQEQQKPSLNSIFLRPPPTCKNTGLSNGANTSTTSSTKYDYSMSIPRPNRISPTNSLTPPDLSKENLTKNVDQQKISKIENIPLKTTNTNLLLDLSKEQFVNLNLNNFLPQQKQPQASTQRPKSAHFLFDEIKQGLQQQQHLNASTKQPYSLIDDPFTVKDDIKTLLNTKLPYREIHKSCNGGFSSNSSNVAIVHPIQQQQPVLVNNALIFDINNSTRKLQQGEQLISKNEGANYFDENFEKNFCPLNLSAKNLCPQNLSANSFILPTQQNEQQKSSSSSSFINSNTFGHSNDIPKLLNPVKIPQQQQQQQEPSTTTRNINIQQKIPHHQIVDLSELDTDALLKQVKDAVDFASLEQCRQQLWRNQFDAERAIQQLKIDKLLEMGLATDRELAASALDCEQWNVNAAANRLCSS</sequence>
<comment type="caution">
    <text evidence="1">The sequence shown here is derived from an EMBL/GenBank/DDBJ whole genome shotgun (WGS) entry which is preliminary data.</text>
</comment>
<dbReference type="EMBL" id="CAVMJV010000083">
    <property type="protein sequence ID" value="CAK5090601.1"/>
    <property type="molecule type" value="Genomic_DNA"/>
</dbReference>
<gene>
    <name evidence="1" type="ORF">MENTE1834_LOCUS38397</name>
</gene>
<evidence type="ECO:0000313" key="1">
    <source>
        <dbReference type="EMBL" id="CAK5090601.1"/>
    </source>
</evidence>
<protein>
    <submittedName>
        <fullName evidence="1">Uncharacterized protein</fullName>
    </submittedName>
</protein>
<proteinExistence type="predicted"/>
<organism evidence="1 2">
    <name type="scientific">Meloidogyne enterolobii</name>
    <name type="common">Root-knot nematode worm</name>
    <name type="synonym">Meloidogyne mayaguensis</name>
    <dbReference type="NCBI Taxonomy" id="390850"/>
    <lineage>
        <taxon>Eukaryota</taxon>
        <taxon>Metazoa</taxon>
        <taxon>Ecdysozoa</taxon>
        <taxon>Nematoda</taxon>
        <taxon>Chromadorea</taxon>
        <taxon>Rhabditida</taxon>
        <taxon>Tylenchina</taxon>
        <taxon>Tylenchomorpha</taxon>
        <taxon>Tylenchoidea</taxon>
        <taxon>Meloidogynidae</taxon>
        <taxon>Meloidogyninae</taxon>
        <taxon>Meloidogyne</taxon>
    </lineage>
</organism>